<feature type="compositionally biased region" description="Basic and acidic residues" evidence="1">
    <location>
        <begin position="69"/>
        <end position="83"/>
    </location>
</feature>
<proteinExistence type="predicted"/>
<organism evidence="2 3">
    <name type="scientific">Paenirhodobacter enshiensis</name>
    <dbReference type="NCBI Taxonomy" id="1105367"/>
    <lineage>
        <taxon>Bacteria</taxon>
        <taxon>Pseudomonadati</taxon>
        <taxon>Pseudomonadota</taxon>
        <taxon>Alphaproteobacteria</taxon>
        <taxon>Rhodobacterales</taxon>
        <taxon>Rhodobacter group</taxon>
        <taxon>Paenirhodobacter</taxon>
    </lineage>
</organism>
<dbReference type="RefSeq" id="WP_036639083.1">
    <property type="nucleotide sequence ID" value="NZ_JFZB01000031.1"/>
</dbReference>
<dbReference type="EMBL" id="JFZB01000031">
    <property type="protein sequence ID" value="KFI24950.1"/>
    <property type="molecule type" value="Genomic_DNA"/>
</dbReference>
<dbReference type="OrthoDB" id="7595200at2"/>
<reference evidence="2 3" key="1">
    <citation type="submission" date="2014-03" db="EMBL/GenBank/DDBJ databases">
        <title>Genome of Paenirhodobacter enshiensis DW2-9.</title>
        <authorList>
            <person name="Wang D."/>
            <person name="Wang G."/>
        </authorList>
    </citation>
    <scope>NUCLEOTIDE SEQUENCE [LARGE SCALE GENOMIC DNA]</scope>
    <source>
        <strain evidence="2 3">DW2-9</strain>
    </source>
</reference>
<evidence type="ECO:0000313" key="2">
    <source>
        <dbReference type="EMBL" id="KFI24950.1"/>
    </source>
</evidence>
<feature type="region of interest" description="Disordered" evidence="1">
    <location>
        <begin position="191"/>
        <end position="238"/>
    </location>
</feature>
<protein>
    <submittedName>
        <fullName evidence="2">Uncharacterized protein</fullName>
    </submittedName>
</protein>
<comment type="caution">
    <text evidence="2">The sequence shown here is derived from an EMBL/GenBank/DDBJ whole genome shotgun (WGS) entry which is preliminary data.</text>
</comment>
<name>A0A086XSF0_9RHOB</name>
<evidence type="ECO:0000313" key="3">
    <source>
        <dbReference type="Proteomes" id="UP000028824"/>
    </source>
</evidence>
<gene>
    <name evidence="2" type="ORF">CG50_07410</name>
</gene>
<evidence type="ECO:0000256" key="1">
    <source>
        <dbReference type="SAM" id="MobiDB-lite"/>
    </source>
</evidence>
<dbReference type="Proteomes" id="UP000028824">
    <property type="component" value="Unassembled WGS sequence"/>
</dbReference>
<dbReference type="AlphaFoldDB" id="A0A086XSF0"/>
<sequence length="238" mass="27559">MTSNRVHKKTFTQEESRVRALYPDLFLKTFGKLSNPDEATEADVQKKFRKIRRRLHDEVSARSAQLQTTDKKAPRGRRNSAEEALRNDLRRNVYILMRDLDGLKWWRHVENLVQRKSPGKRARSITAKRYADVLHYILRDDETGNVLLPSPAIGEISNQLAYAHRHDVPFPFLNGFLSEVHFEKAAQKERANEWESWHPSSRASAKEKPAKLPKDSGKRASPSSQPSRLLRTPSKRDK</sequence>
<keyword evidence="3" id="KW-1185">Reference proteome</keyword>
<accession>A0A086XSF0</accession>
<feature type="compositionally biased region" description="Basic and acidic residues" evidence="1">
    <location>
        <begin position="204"/>
        <end position="218"/>
    </location>
</feature>
<feature type="region of interest" description="Disordered" evidence="1">
    <location>
        <begin position="58"/>
        <end position="83"/>
    </location>
</feature>